<dbReference type="PANTHER" id="PTHR33973">
    <property type="entry name" value="OS07G0153300 PROTEIN"/>
    <property type="match status" value="1"/>
</dbReference>
<reference evidence="1 2" key="1">
    <citation type="submission" date="2018-06" db="EMBL/GenBank/DDBJ databases">
        <title>A transcriptomic atlas of mushroom development highlights an independent origin of complex multicellularity.</title>
        <authorList>
            <consortium name="DOE Joint Genome Institute"/>
            <person name="Krizsan K."/>
            <person name="Almasi E."/>
            <person name="Merenyi Z."/>
            <person name="Sahu N."/>
            <person name="Viragh M."/>
            <person name="Koszo T."/>
            <person name="Mondo S."/>
            <person name="Kiss B."/>
            <person name="Balint B."/>
            <person name="Kues U."/>
            <person name="Barry K."/>
            <person name="Hegedus J.C."/>
            <person name="Henrissat B."/>
            <person name="Johnson J."/>
            <person name="Lipzen A."/>
            <person name="Ohm R."/>
            <person name="Nagy I."/>
            <person name="Pangilinan J."/>
            <person name="Yan J."/>
            <person name="Xiong Y."/>
            <person name="Grigoriev I.V."/>
            <person name="Hibbett D.S."/>
            <person name="Nagy L.G."/>
        </authorList>
    </citation>
    <scope>NUCLEOTIDE SEQUENCE [LARGE SCALE GENOMIC DNA]</scope>
    <source>
        <strain evidence="1 2">SZMC22713</strain>
    </source>
</reference>
<dbReference type="Pfam" id="PF07103">
    <property type="entry name" value="DUF1365"/>
    <property type="match status" value="1"/>
</dbReference>
<proteinExistence type="predicted"/>
<evidence type="ECO:0000313" key="2">
    <source>
        <dbReference type="Proteomes" id="UP000294933"/>
    </source>
</evidence>
<evidence type="ECO:0008006" key="3">
    <source>
        <dbReference type="Google" id="ProtNLM"/>
    </source>
</evidence>
<evidence type="ECO:0000313" key="1">
    <source>
        <dbReference type="EMBL" id="TDL26880.1"/>
    </source>
</evidence>
<dbReference type="EMBL" id="ML170160">
    <property type="protein sequence ID" value="TDL26880.1"/>
    <property type="molecule type" value="Genomic_DNA"/>
</dbReference>
<dbReference type="InterPro" id="IPR010775">
    <property type="entry name" value="DUF1365"/>
</dbReference>
<dbReference type="VEuPathDB" id="FungiDB:BD410DRAFT_715281"/>
<name>A0A4Y7QIZ8_9AGAM</name>
<organism evidence="1 2">
    <name type="scientific">Rickenella mellea</name>
    <dbReference type="NCBI Taxonomy" id="50990"/>
    <lineage>
        <taxon>Eukaryota</taxon>
        <taxon>Fungi</taxon>
        <taxon>Dikarya</taxon>
        <taxon>Basidiomycota</taxon>
        <taxon>Agaricomycotina</taxon>
        <taxon>Agaricomycetes</taxon>
        <taxon>Hymenochaetales</taxon>
        <taxon>Rickenellaceae</taxon>
        <taxon>Rickenella</taxon>
    </lineage>
</organism>
<dbReference type="Proteomes" id="UP000294933">
    <property type="component" value="Unassembled WGS sequence"/>
</dbReference>
<dbReference type="OrthoDB" id="3340520at2759"/>
<dbReference type="PANTHER" id="PTHR33973:SF4">
    <property type="entry name" value="OS07G0153300 PROTEIN"/>
    <property type="match status" value="1"/>
</dbReference>
<protein>
    <recommendedName>
        <fullName evidence="3">DUF1365-domain-containing protein</fullName>
    </recommendedName>
</protein>
<dbReference type="AlphaFoldDB" id="A0A4Y7QIZ8"/>
<accession>A0A4Y7QIZ8</accession>
<gene>
    <name evidence="1" type="ORF">BD410DRAFT_715281</name>
</gene>
<keyword evidence="2" id="KW-1185">Reference proteome</keyword>
<sequence length="550" mass="61223">MSIIVVAASIGIIVVTSTSLAWFYYPRSTQGPLPAFILRNKVTHTRLLPTETAHAFTYPTLSVLLSLNALESHALDIGGGWLFGYGTSLGRVTGVPASAYLQDYCGTTKSIRSKLENLLNVNDYDAQLLDDAWMLTMPSFLGFEGINPLTIYFCYKHTGGCWLVVLEIHNTFGERHAHILEIGRDEDLNRPAAFDHSWTIPRQFHVSPFNDRAGFYECAVVAPKCSPSQYRSGVQLPSPIVRIHLYTAEMPRALKLTAVLRTVTSTSLSSRALLAAISQYPFALLLTFPRIAYQAFILHYRKRLAVYVRPEPCAVEPEIEKQLGAPRNSIQHIGRRGGGLGWQREGLLERYCRDLTAKFLTRRTRETGIGVQLISANPACATMEFENTGSASASIAQLKIYYRSPKLFTTLLMTPSAEHALLLGQDTEKEFSVSSRDLFVAVFSQPSCPISASRLLWLVRSLRIRKIPAHIQLALPGSHAMDGSAPDIVTHTLAIATLYMMEHLEKAVFHFIGARFVDGDEPWGGWDRVGCRLRETYNTQGSHYLGDKPC</sequence>